<evidence type="ECO:0000313" key="3">
    <source>
        <dbReference type="EMBL" id="GAF04122.1"/>
    </source>
</evidence>
<protein>
    <submittedName>
        <fullName evidence="3">Putative sensor-like histidine kinase YehU</fullName>
    </submittedName>
</protein>
<feature type="domain" description="Signal transduction histidine kinase internal region" evidence="2">
    <location>
        <begin position="162"/>
        <end position="239"/>
    </location>
</feature>
<accession>W7Y7A0</accession>
<name>W7Y7A0_9BACT</name>
<feature type="transmembrane region" description="Helical" evidence="1">
    <location>
        <begin position="44"/>
        <end position="64"/>
    </location>
</feature>
<gene>
    <name evidence="3" type="ORF">JCM21142_72817</name>
</gene>
<dbReference type="STRING" id="869213.GCA_000517085_00308"/>
<feature type="transmembrane region" description="Helical" evidence="1">
    <location>
        <begin position="12"/>
        <end position="32"/>
    </location>
</feature>
<keyword evidence="4" id="KW-1185">Reference proteome</keyword>
<sequence length="350" mass="41204">MKNSRWSFKRFLIIGGVCILIGILSSLLLSGHLPSNFRNFIRNVGYSLMIGYGLFANGYVFSLVDERWLSWIKRPVTSFLVALGVTTMYSSIVIFFTNWFWFGFLMDLSWEQFWPFGKGILIVEYVVLYFITQFFYARAFFFEWKKSLVAKEELKQEAISLQYKVLRNQVNPHFLFNSLNVLSSLIRIDAVRAGVFVDKLSGFYRDLLGFRGRDIISVEEEMHFVKKYLDLQMERFGSNMVVETHFDQSKAYRLIPMTLQMLVENAIKHNQVSQKNKLVIKIYPEDDYLVVENNYQPYLNPIDGEKVGLKNLSERYHYLTDKPFVVDKTDRYFRVKVPLLKMENKLEGIL</sequence>
<dbReference type="GO" id="GO:0016020">
    <property type="term" value="C:membrane"/>
    <property type="evidence" value="ECO:0007669"/>
    <property type="project" value="InterPro"/>
</dbReference>
<dbReference type="PANTHER" id="PTHR34220:SF7">
    <property type="entry name" value="SENSOR HISTIDINE KINASE YPDA"/>
    <property type="match status" value="1"/>
</dbReference>
<evidence type="ECO:0000259" key="2">
    <source>
        <dbReference type="Pfam" id="PF06580"/>
    </source>
</evidence>
<proteinExistence type="predicted"/>
<evidence type="ECO:0000256" key="1">
    <source>
        <dbReference type="SAM" id="Phobius"/>
    </source>
</evidence>
<dbReference type="Proteomes" id="UP000019402">
    <property type="component" value="Unassembled WGS sequence"/>
</dbReference>
<dbReference type="RefSeq" id="WP_027470375.1">
    <property type="nucleotide sequence ID" value="NZ_BAMD01000038.1"/>
</dbReference>
<organism evidence="3 4">
    <name type="scientific">Saccharicrinis fermentans DSM 9555 = JCM 21142</name>
    <dbReference type="NCBI Taxonomy" id="869213"/>
    <lineage>
        <taxon>Bacteria</taxon>
        <taxon>Pseudomonadati</taxon>
        <taxon>Bacteroidota</taxon>
        <taxon>Bacteroidia</taxon>
        <taxon>Marinilabiliales</taxon>
        <taxon>Marinilabiliaceae</taxon>
        <taxon>Saccharicrinis</taxon>
    </lineage>
</organism>
<dbReference type="InterPro" id="IPR050640">
    <property type="entry name" value="Bact_2-comp_sensor_kinase"/>
</dbReference>
<dbReference type="OrthoDB" id="9809908at2"/>
<feature type="transmembrane region" description="Helical" evidence="1">
    <location>
        <begin position="76"/>
        <end position="102"/>
    </location>
</feature>
<dbReference type="eggNOG" id="COG2972">
    <property type="taxonomic scope" value="Bacteria"/>
</dbReference>
<dbReference type="AlphaFoldDB" id="W7Y7A0"/>
<evidence type="ECO:0000313" key="4">
    <source>
        <dbReference type="Proteomes" id="UP000019402"/>
    </source>
</evidence>
<dbReference type="PANTHER" id="PTHR34220">
    <property type="entry name" value="SENSOR HISTIDINE KINASE YPDA"/>
    <property type="match status" value="1"/>
</dbReference>
<dbReference type="GO" id="GO:0000155">
    <property type="term" value="F:phosphorelay sensor kinase activity"/>
    <property type="evidence" value="ECO:0007669"/>
    <property type="project" value="InterPro"/>
</dbReference>
<keyword evidence="1" id="KW-0812">Transmembrane</keyword>
<keyword evidence="1" id="KW-1133">Transmembrane helix</keyword>
<dbReference type="EMBL" id="BAMD01000038">
    <property type="protein sequence ID" value="GAF04122.1"/>
    <property type="molecule type" value="Genomic_DNA"/>
</dbReference>
<dbReference type="InterPro" id="IPR010559">
    <property type="entry name" value="Sig_transdc_His_kin_internal"/>
</dbReference>
<keyword evidence="3" id="KW-0418">Kinase</keyword>
<keyword evidence="1" id="KW-0472">Membrane</keyword>
<comment type="caution">
    <text evidence="3">The sequence shown here is derived from an EMBL/GenBank/DDBJ whole genome shotgun (WGS) entry which is preliminary data.</text>
</comment>
<feature type="transmembrane region" description="Helical" evidence="1">
    <location>
        <begin position="122"/>
        <end position="141"/>
    </location>
</feature>
<dbReference type="Pfam" id="PF06580">
    <property type="entry name" value="His_kinase"/>
    <property type="match status" value="1"/>
</dbReference>
<reference evidence="3 4" key="1">
    <citation type="journal article" date="2014" name="Genome Announc.">
        <title>Draft Genome Sequence of Cytophaga fermentans JCM 21142T, a Facultative Anaerobe Isolated from Marine Mud.</title>
        <authorList>
            <person name="Starns D."/>
            <person name="Oshima K."/>
            <person name="Suda W."/>
            <person name="Iino T."/>
            <person name="Yuki M."/>
            <person name="Inoue J."/>
            <person name="Kitamura K."/>
            <person name="Iida T."/>
            <person name="Darby A."/>
            <person name="Hattori M."/>
            <person name="Ohkuma M."/>
        </authorList>
    </citation>
    <scope>NUCLEOTIDE SEQUENCE [LARGE SCALE GENOMIC DNA]</scope>
    <source>
        <strain evidence="3 4">JCM 21142</strain>
    </source>
</reference>
<keyword evidence="3" id="KW-0808">Transferase</keyword>